<evidence type="ECO:0000313" key="9">
    <source>
        <dbReference type="Proteomes" id="UP001205603"/>
    </source>
</evidence>
<proteinExistence type="predicted"/>
<feature type="domain" description="Major facilitator superfamily (MFS) profile" evidence="7">
    <location>
        <begin position="5"/>
        <end position="383"/>
    </location>
</feature>
<gene>
    <name evidence="8" type="ORF">NMU02_06685</name>
</gene>
<keyword evidence="9" id="KW-1185">Reference proteome</keyword>
<feature type="transmembrane region" description="Helical" evidence="6">
    <location>
        <begin position="73"/>
        <end position="93"/>
    </location>
</feature>
<evidence type="ECO:0000256" key="2">
    <source>
        <dbReference type="ARBA" id="ARBA00022475"/>
    </source>
</evidence>
<dbReference type="PANTHER" id="PTHR43702">
    <property type="entry name" value="L-FUCOSE-PROTON SYMPORTER"/>
    <property type="match status" value="1"/>
</dbReference>
<feature type="transmembrane region" description="Helical" evidence="6">
    <location>
        <begin position="360"/>
        <end position="379"/>
    </location>
</feature>
<dbReference type="Proteomes" id="UP001205603">
    <property type="component" value="Unassembled WGS sequence"/>
</dbReference>
<keyword evidence="5 6" id="KW-0472">Membrane</keyword>
<evidence type="ECO:0000259" key="7">
    <source>
        <dbReference type="PROSITE" id="PS50850"/>
    </source>
</evidence>
<dbReference type="PROSITE" id="PS50850">
    <property type="entry name" value="MFS"/>
    <property type="match status" value="1"/>
</dbReference>
<feature type="transmembrane region" description="Helical" evidence="6">
    <location>
        <begin position="273"/>
        <end position="291"/>
    </location>
</feature>
<dbReference type="Pfam" id="PF07690">
    <property type="entry name" value="MFS_1"/>
    <property type="match status" value="1"/>
</dbReference>
<evidence type="ECO:0000256" key="3">
    <source>
        <dbReference type="ARBA" id="ARBA00022692"/>
    </source>
</evidence>
<feature type="transmembrane region" description="Helical" evidence="6">
    <location>
        <begin position="330"/>
        <end position="348"/>
    </location>
</feature>
<feature type="transmembrane region" description="Helical" evidence="6">
    <location>
        <begin position="207"/>
        <end position="227"/>
    </location>
</feature>
<feature type="transmembrane region" description="Helical" evidence="6">
    <location>
        <begin position="132"/>
        <end position="155"/>
    </location>
</feature>
<dbReference type="InterPro" id="IPR011701">
    <property type="entry name" value="MFS"/>
</dbReference>
<dbReference type="PANTHER" id="PTHR43702:SF3">
    <property type="entry name" value="PROTEIN TSGA"/>
    <property type="match status" value="1"/>
</dbReference>
<dbReference type="InterPro" id="IPR020846">
    <property type="entry name" value="MFS_dom"/>
</dbReference>
<dbReference type="InterPro" id="IPR036259">
    <property type="entry name" value="MFS_trans_sf"/>
</dbReference>
<protein>
    <submittedName>
        <fullName evidence="8">MFS transporter</fullName>
    </submittedName>
</protein>
<dbReference type="EMBL" id="JANDHW010000005">
    <property type="protein sequence ID" value="MCP9611773.1"/>
    <property type="molecule type" value="Genomic_DNA"/>
</dbReference>
<keyword evidence="2" id="KW-1003">Cell membrane</keyword>
<evidence type="ECO:0000256" key="1">
    <source>
        <dbReference type="ARBA" id="ARBA00004429"/>
    </source>
</evidence>
<dbReference type="Gene3D" id="1.20.1250.20">
    <property type="entry name" value="MFS general substrate transporter like domains"/>
    <property type="match status" value="2"/>
</dbReference>
<feature type="transmembrane region" description="Helical" evidence="6">
    <location>
        <begin position="47"/>
        <end position="66"/>
    </location>
</feature>
<comment type="subcellular location">
    <subcellularLocation>
        <location evidence="1">Cell inner membrane</location>
        <topology evidence="1">Multi-pass membrane protein</topology>
    </subcellularLocation>
</comment>
<feature type="transmembrane region" description="Helical" evidence="6">
    <location>
        <begin position="297"/>
        <end position="318"/>
    </location>
</feature>
<dbReference type="InterPro" id="IPR050375">
    <property type="entry name" value="MFS_TsgA-like"/>
</dbReference>
<feature type="transmembrane region" description="Helical" evidence="6">
    <location>
        <begin position="161"/>
        <end position="181"/>
    </location>
</feature>
<keyword evidence="3 6" id="KW-0812">Transmembrane</keyword>
<sequence length="383" mass="41313">MKNKTSLSALLAVLFGFFVMGFCDVVGIATTYVKQAFDLSETFAGFIPSMVFFWFLLLSVPTAILMNKIGRKNTVLVSMIITIIGMMLPFITYNLTSCMLAFAFLGIGNTILQVSLNPLLTNVVKGDALTSSLTGGQVIKAVSSFCGPFIAAFALNTLGDWMYLFPIFAGITLISTLWLIFSHVEEEPQEKASSMGATFGLLKDKTILLLFLGIIFVVGTDVGMNTLSPKLLIERCGLPHDVAGYGSSVYFALRTIGALLGAVVLAKYSAMKYFRINIIVSIAAIISLFFIQGEMPIYIIVGLIGFTISSIFPIIYSMALQSRPDKANEISGLMITGVFGGAVAPPLMGYATDLVGSQNGSVFVILICILYLTYCSFGVKVKK</sequence>
<keyword evidence="4 6" id="KW-1133">Transmembrane helix</keyword>
<evidence type="ECO:0000256" key="4">
    <source>
        <dbReference type="ARBA" id="ARBA00022989"/>
    </source>
</evidence>
<comment type="caution">
    <text evidence="8">The sequence shown here is derived from an EMBL/GenBank/DDBJ whole genome shotgun (WGS) entry which is preliminary data.</text>
</comment>
<feature type="transmembrane region" description="Helical" evidence="6">
    <location>
        <begin position="99"/>
        <end position="120"/>
    </location>
</feature>
<evidence type="ECO:0000313" key="8">
    <source>
        <dbReference type="EMBL" id="MCP9611773.1"/>
    </source>
</evidence>
<name>A0ABT1MGL8_9BACT</name>
<evidence type="ECO:0000256" key="5">
    <source>
        <dbReference type="ARBA" id="ARBA00023136"/>
    </source>
</evidence>
<feature type="transmembrane region" description="Helical" evidence="6">
    <location>
        <begin position="247"/>
        <end position="266"/>
    </location>
</feature>
<evidence type="ECO:0000256" key="6">
    <source>
        <dbReference type="SAM" id="Phobius"/>
    </source>
</evidence>
<organism evidence="8 9">
    <name type="scientific">Coprobacter tertius</name>
    <dbReference type="NCBI Taxonomy" id="2944915"/>
    <lineage>
        <taxon>Bacteria</taxon>
        <taxon>Pseudomonadati</taxon>
        <taxon>Bacteroidota</taxon>
        <taxon>Bacteroidia</taxon>
        <taxon>Bacteroidales</taxon>
        <taxon>Barnesiellaceae</taxon>
        <taxon>Coprobacter</taxon>
    </lineage>
</organism>
<dbReference type="RefSeq" id="WP_255026788.1">
    <property type="nucleotide sequence ID" value="NZ_JANDHW010000005.1"/>
</dbReference>
<reference evidence="8 9" key="1">
    <citation type="submission" date="2022-07" db="EMBL/GenBank/DDBJ databases">
        <title>Fecal culturing of patients with breast cancer.</title>
        <authorList>
            <person name="Teng N.M.Y."/>
            <person name="Kiu R."/>
            <person name="Evans R."/>
            <person name="Baker D.J."/>
            <person name="Zenner C."/>
            <person name="Robinson S.D."/>
            <person name="Hall L.J."/>
        </authorList>
    </citation>
    <scope>NUCLEOTIDE SEQUENCE [LARGE SCALE GENOMIC DNA]</scope>
    <source>
        <strain evidence="8 9">LH1063</strain>
    </source>
</reference>
<dbReference type="SUPFAM" id="SSF103473">
    <property type="entry name" value="MFS general substrate transporter"/>
    <property type="match status" value="1"/>
</dbReference>
<accession>A0ABT1MGL8</accession>